<dbReference type="EMBL" id="CAWVOH010000002">
    <property type="protein sequence ID" value="CAK8054519.1"/>
    <property type="molecule type" value="Genomic_DNA"/>
</dbReference>
<evidence type="ECO:0000259" key="4">
    <source>
        <dbReference type="Pfam" id="PF03816"/>
    </source>
</evidence>
<dbReference type="Gene3D" id="3.40.630.190">
    <property type="entry name" value="LCP protein"/>
    <property type="match status" value="1"/>
</dbReference>
<keyword evidence="6" id="KW-1185">Reference proteome</keyword>
<gene>
    <name evidence="5" type="ORF">R54876_GBNLAHCA_01088</name>
</gene>
<dbReference type="InterPro" id="IPR050922">
    <property type="entry name" value="LytR/CpsA/Psr_CW_biosynth"/>
</dbReference>
<sequence>MDDNHYSRAARHQDEFQSKPAPKGKKPRKPKSKKKKWIIRILLAILAFFLIFGAYLAFAYKSSIDHMQVQPKMTKARDVDQVIKDGKPFSVLVLGTDVGELHRDRTGLTDSMMIVTVNPKDKKVTMTSIPRDIMVAIAGSEKTFPQKLNAAYPIGGLGASIQTVQDYLNVPIDFYALVNMKGLESLVDQVGGVSVESPLSFKYSQETAHAYGPDLYRFHKGSTAYEYSSDNGKTWSKTKHTMDGDAALAFSRMRYDDPDGDYGRQLRQRLVLKALMKKAVKGTTLANPKFIQTLSKNVETDISFNNAMKIMLHYRKAAGDQESDKLQGKLDTYNQIAYQMVPKKEKQRVTNKIRSELDLEAKETGSQFGGNVPSYGLGIARQNLQLIKENLETSAYEDE</sequence>
<dbReference type="GO" id="GO:0016740">
    <property type="term" value="F:transferase activity"/>
    <property type="evidence" value="ECO:0007669"/>
    <property type="project" value="UniProtKB-KW"/>
</dbReference>
<keyword evidence="3" id="KW-1133">Transmembrane helix</keyword>
<dbReference type="NCBIfam" id="TIGR00350">
    <property type="entry name" value="lytR_cpsA_psr"/>
    <property type="match status" value="1"/>
</dbReference>
<dbReference type="PANTHER" id="PTHR33392">
    <property type="entry name" value="POLYISOPRENYL-TEICHOIC ACID--PEPTIDOGLYCAN TEICHOIC ACID TRANSFERASE TAGU"/>
    <property type="match status" value="1"/>
</dbReference>
<evidence type="ECO:0000256" key="1">
    <source>
        <dbReference type="ARBA" id="ARBA00006068"/>
    </source>
</evidence>
<name>A0ABP0EQH7_9LACO</name>
<dbReference type="Proteomes" id="UP001314241">
    <property type="component" value="Unassembled WGS sequence"/>
</dbReference>
<dbReference type="InterPro" id="IPR004474">
    <property type="entry name" value="LytR_CpsA_psr"/>
</dbReference>
<evidence type="ECO:0000256" key="3">
    <source>
        <dbReference type="SAM" id="Phobius"/>
    </source>
</evidence>
<dbReference type="PANTHER" id="PTHR33392:SF6">
    <property type="entry name" value="POLYISOPRENYL-TEICHOIC ACID--PEPTIDOGLYCAN TEICHOIC ACID TRANSFERASE TAGU"/>
    <property type="match status" value="1"/>
</dbReference>
<organism evidence="5 6">
    <name type="scientific">Eupransor demetentiae</name>
    <dbReference type="NCBI Taxonomy" id="3109584"/>
    <lineage>
        <taxon>Bacteria</taxon>
        <taxon>Bacillati</taxon>
        <taxon>Bacillota</taxon>
        <taxon>Bacilli</taxon>
        <taxon>Lactobacillales</taxon>
        <taxon>Lactobacillaceae</taxon>
        <taxon>Eupransor</taxon>
    </lineage>
</organism>
<feature type="compositionally biased region" description="Basic and acidic residues" evidence="2">
    <location>
        <begin position="1"/>
        <end position="17"/>
    </location>
</feature>
<dbReference type="Pfam" id="PF03816">
    <property type="entry name" value="LytR_cpsA_psr"/>
    <property type="match status" value="1"/>
</dbReference>
<evidence type="ECO:0000256" key="2">
    <source>
        <dbReference type="SAM" id="MobiDB-lite"/>
    </source>
</evidence>
<feature type="compositionally biased region" description="Basic residues" evidence="2">
    <location>
        <begin position="22"/>
        <end position="32"/>
    </location>
</feature>
<reference evidence="5 6" key="1">
    <citation type="submission" date="2024-01" db="EMBL/GenBank/DDBJ databases">
        <authorList>
            <person name="Botero Cardona J."/>
        </authorList>
    </citation>
    <scope>NUCLEOTIDE SEQUENCE [LARGE SCALE GENOMIC DNA]</scope>
    <source>
        <strain evidence="5 6">LMG 33000</strain>
    </source>
</reference>
<protein>
    <submittedName>
        <fullName evidence="5">LytR-Cps2A-Psr (LCP) family (Peptidoglyca n teichoic acid transferase) (Cps2a)</fullName>
    </submittedName>
</protein>
<accession>A0ABP0EQH7</accession>
<comment type="similarity">
    <text evidence="1">Belongs to the LytR/CpsA/Psr (LCP) family.</text>
</comment>
<feature type="transmembrane region" description="Helical" evidence="3">
    <location>
        <begin position="37"/>
        <end position="60"/>
    </location>
</feature>
<feature type="domain" description="Cell envelope-related transcriptional attenuator" evidence="4">
    <location>
        <begin position="109"/>
        <end position="279"/>
    </location>
</feature>
<keyword evidence="3" id="KW-0812">Transmembrane</keyword>
<feature type="region of interest" description="Disordered" evidence="2">
    <location>
        <begin position="1"/>
        <end position="32"/>
    </location>
</feature>
<evidence type="ECO:0000313" key="6">
    <source>
        <dbReference type="Proteomes" id="UP001314241"/>
    </source>
</evidence>
<comment type="caution">
    <text evidence="5">The sequence shown here is derived from an EMBL/GenBank/DDBJ whole genome shotgun (WGS) entry which is preliminary data.</text>
</comment>
<proteinExistence type="inferred from homology"/>
<keyword evidence="3" id="KW-0472">Membrane</keyword>
<dbReference type="RefSeq" id="WP_349642067.1">
    <property type="nucleotide sequence ID" value="NZ_CAWVOH010000002.1"/>
</dbReference>
<keyword evidence="5" id="KW-0808">Transferase</keyword>
<evidence type="ECO:0000313" key="5">
    <source>
        <dbReference type="EMBL" id="CAK8054519.1"/>
    </source>
</evidence>